<evidence type="ECO:0000256" key="2">
    <source>
        <dbReference type="ARBA" id="ARBA00023125"/>
    </source>
</evidence>
<dbReference type="InterPro" id="IPR001867">
    <property type="entry name" value="OmpR/PhoB-type_DNA-bd"/>
</dbReference>
<proteinExistence type="predicted"/>
<evidence type="ECO:0000313" key="9">
    <source>
        <dbReference type="Proteomes" id="UP001251857"/>
    </source>
</evidence>
<feature type="domain" description="Response regulatory" evidence="6">
    <location>
        <begin position="3"/>
        <end position="117"/>
    </location>
</feature>
<evidence type="ECO:0000256" key="5">
    <source>
        <dbReference type="PROSITE-ProRule" id="PRU01091"/>
    </source>
</evidence>
<dbReference type="InterPro" id="IPR039420">
    <property type="entry name" value="WalR-like"/>
</dbReference>
<evidence type="ECO:0000259" key="7">
    <source>
        <dbReference type="PROSITE" id="PS51755"/>
    </source>
</evidence>
<dbReference type="PANTHER" id="PTHR48111">
    <property type="entry name" value="REGULATOR OF RPOS"/>
    <property type="match status" value="1"/>
</dbReference>
<dbReference type="EMBL" id="JAVRIB010000014">
    <property type="protein sequence ID" value="MDT0635880.1"/>
    <property type="molecule type" value="Genomic_DNA"/>
</dbReference>
<keyword evidence="1" id="KW-0805">Transcription regulation</keyword>
<dbReference type="SMART" id="SM00862">
    <property type="entry name" value="Trans_reg_C"/>
    <property type="match status" value="1"/>
</dbReference>
<evidence type="ECO:0000256" key="4">
    <source>
        <dbReference type="PROSITE-ProRule" id="PRU00169"/>
    </source>
</evidence>
<feature type="domain" description="OmpR/PhoB-type" evidence="7">
    <location>
        <begin position="125"/>
        <end position="219"/>
    </location>
</feature>
<dbReference type="RefSeq" id="WP_311653779.1">
    <property type="nucleotide sequence ID" value="NZ_JAVRIB010000014.1"/>
</dbReference>
<name>A0ABU3C2U5_9GAMM</name>
<protein>
    <submittedName>
        <fullName evidence="8">Response regulator</fullName>
    </submittedName>
</protein>
<dbReference type="SMART" id="SM00448">
    <property type="entry name" value="REC"/>
    <property type="match status" value="1"/>
</dbReference>
<evidence type="ECO:0000256" key="1">
    <source>
        <dbReference type="ARBA" id="ARBA00023015"/>
    </source>
</evidence>
<dbReference type="InterPro" id="IPR036388">
    <property type="entry name" value="WH-like_DNA-bd_sf"/>
</dbReference>
<reference evidence="8 9" key="1">
    <citation type="submission" date="2023-09" db="EMBL/GenBank/DDBJ databases">
        <authorList>
            <person name="Rey-Velasco X."/>
        </authorList>
    </citation>
    <scope>NUCLEOTIDE SEQUENCE [LARGE SCALE GENOMIC DNA]</scope>
    <source>
        <strain evidence="8 9">W335</strain>
    </source>
</reference>
<dbReference type="Gene3D" id="1.10.10.10">
    <property type="entry name" value="Winged helix-like DNA-binding domain superfamily/Winged helix DNA-binding domain"/>
    <property type="match status" value="1"/>
</dbReference>
<dbReference type="Pfam" id="PF00486">
    <property type="entry name" value="Trans_reg_C"/>
    <property type="match status" value="1"/>
</dbReference>
<dbReference type="PROSITE" id="PS51755">
    <property type="entry name" value="OMPR_PHOB"/>
    <property type="match status" value="1"/>
</dbReference>
<feature type="modified residue" description="4-aspartylphosphate" evidence="4">
    <location>
        <position position="52"/>
    </location>
</feature>
<dbReference type="Gene3D" id="3.40.50.2300">
    <property type="match status" value="1"/>
</dbReference>
<organism evidence="8 9">
    <name type="scientific">Spectribacter hydrogenoxidans</name>
    <dbReference type="NCBI Taxonomy" id="3075608"/>
    <lineage>
        <taxon>Bacteria</taxon>
        <taxon>Pseudomonadati</taxon>
        <taxon>Pseudomonadota</taxon>
        <taxon>Gammaproteobacteria</taxon>
        <taxon>Salinisphaerales</taxon>
        <taxon>Salinisphaeraceae</taxon>
        <taxon>Spectribacter</taxon>
    </lineage>
</organism>
<gene>
    <name evidence="8" type="ORF">RM532_13070</name>
</gene>
<comment type="caution">
    <text evidence="8">The sequence shown here is derived from an EMBL/GenBank/DDBJ whole genome shotgun (WGS) entry which is preliminary data.</text>
</comment>
<dbReference type="SUPFAM" id="SSF52172">
    <property type="entry name" value="CheY-like"/>
    <property type="match status" value="1"/>
</dbReference>
<evidence type="ECO:0000313" key="8">
    <source>
        <dbReference type="EMBL" id="MDT0635880.1"/>
    </source>
</evidence>
<keyword evidence="4" id="KW-0597">Phosphoprotein</keyword>
<dbReference type="CDD" id="cd17624">
    <property type="entry name" value="REC_OmpR_PmrA-like"/>
    <property type="match status" value="1"/>
</dbReference>
<feature type="DNA-binding region" description="OmpR/PhoB-type" evidence="5">
    <location>
        <begin position="125"/>
        <end position="219"/>
    </location>
</feature>
<keyword evidence="2 5" id="KW-0238">DNA-binding</keyword>
<evidence type="ECO:0000259" key="6">
    <source>
        <dbReference type="PROSITE" id="PS50110"/>
    </source>
</evidence>
<keyword evidence="3" id="KW-0804">Transcription</keyword>
<dbReference type="Pfam" id="PF00072">
    <property type="entry name" value="Response_reg"/>
    <property type="match status" value="1"/>
</dbReference>
<dbReference type="InterPro" id="IPR011006">
    <property type="entry name" value="CheY-like_superfamily"/>
</dbReference>
<dbReference type="InterPro" id="IPR001789">
    <property type="entry name" value="Sig_transdc_resp-reg_receiver"/>
</dbReference>
<dbReference type="PANTHER" id="PTHR48111:SF67">
    <property type="entry name" value="TRANSCRIPTIONAL REGULATORY PROTEIN TCTD"/>
    <property type="match status" value="1"/>
</dbReference>
<dbReference type="Gene3D" id="6.10.250.690">
    <property type="match status" value="1"/>
</dbReference>
<dbReference type="PROSITE" id="PS50110">
    <property type="entry name" value="RESPONSE_REGULATORY"/>
    <property type="match status" value="1"/>
</dbReference>
<evidence type="ECO:0000256" key="3">
    <source>
        <dbReference type="ARBA" id="ARBA00023163"/>
    </source>
</evidence>
<accession>A0ABU3C2U5</accession>
<dbReference type="CDD" id="cd00383">
    <property type="entry name" value="trans_reg_C"/>
    <property type="match status" value="1"/>
</dbReference>
<sequence length="219" mass="24011">MPSILVVEDDASLRHGLERALTQAKYETVSVADAGEARAALATHDFAGVVLDLSLPDQDGLALLKGIRREGYTVPVVILTARDALDARVDGLDAGADDYVLKPFALQELLARLRAAMRRGAGQASGRLTHGDLELNTEAWQAWFKGRPLDLSRRQFALLAELLRHEGRVLTYDHLEASVYGWNSDIESNAIQVHVHSLRRKLPADLIKTVRGVGYMVPA</sequence>
<dbReference type="Proteomes" id="UP001251857">
    <property type="component" value="Unassembled WGS sequence"/>
</dbReference>
<keyword evidence="9" id="KW-1185">Reference proteome</keyword>